<reference evidence="8 9" key="1">
    <citation type="journal article" date="2018" name="G3 (Bethesda)">
        <title>A High-Quality Reference Genome for the Invasive Mosquitofish Gambusia affinis Using a Chicago Library.</title>
        <authorList>
            <person name="Hoffberg S.L."/>
            <person name="Troendle N.J."/>
            <person name="Glenn T.C."/>
            <person name="Mahmud O."/>
            <person name="Louha S."/>
            <person name="Chalopin D."/>
            <person name="Bennetzen J.L."/>
            <person name="Mauricio R."/>
        </authorList>
    </citation>
    <scope>NUCLEOTIDE SEQUENCE [LARGE SCALE GENOMIC DNA]</scope>
    <source>
        <strain evidence="8">NE01/NJP1002.9</strain>
        <tissue evidence="8">Muscle</tissue>
    </source>
</reference>
<dbReference type="STRING" id="33528.ENSGAFP00000001749"/>
<comment type="caution">
    <text evidence="8">The sequence shown here is derived from an EMBL/GenBank/DDBJ whole genome shotgun (WGS) entry which is preliminary data.</text>
</comment>
<dbReference type="EMBL" id="NHOQ01000384">
    <property type="protein sequence ID" value="PWA30472.1"/>
    <property type="molecule type" value="Genomic_DNA"/>
</dbReference>
<feature type="transmembrane region" description="Helical" evidence="7">
    <location>
        <begin position="341"/>
        <end position="362"/>
    </location>
</feature>
<dbReference type="PANTHER" id="PTHR31158:SF1">
    <property type="entry name" value="DOXA1 FACTOR-RELATED"/>
    <property type="match status" value="1"/>
</dbReference>
<feature type="transmembrane region" description="Helical" evidence="7">
    <location>
        <begin position="368"/>
        <end position="392"/>
    </location>
</feature>
<keyword evidence="9" id="KW-1185">Reference proteome</keyword>
<protein>
    <recommendedName>
        <fullName evidence="10">Dual oxidase 2</fullName>
    </recommendedName>
</protein>
<organism evidence="8 9">
    <name type="scientific">Gambusia affinis</name>
    <name type="common">Western mosquitofish</name>
    <name type="synonym">Heterandria affinis</name>
    <dbReference type="NCBI Taxonomy" id="33528"/>
    <lineage>
        <taxon>Eukaryota</taxon>
        <taxon>Metazoa</taxon>
        <taxon>Chordata</taxon>
        <taxon>Craniata</taxon>
        <taxon>Vertebrata</taxon>
        <taxon>Euteleostomi</taxon>
        <taxon>Actinopterygii</taxon>
        <taxon>Neopterygii</taxon>
        <taxon>Teleostei</taxon>
        <taxon>Neoteleostei</taxon>
        <taxon>Acanthomorphata</taxon>
        <taxon>Ovalentaria</taxon>
        <taxon>Atherinomorphae</taxon>
        <taxon>Cyprinodontiformes</taxon>
        <taxon>Poeciliidae</taxon>
        <taxon>Poeciliinae</taxon>
        <taxon>Gambusia</taxon>
    </lineage>
</organism>
<name>A0A315W3C9_GAMAF</name>
<dbReference type="AlphaFoldDB" id="A0A315W3C9"/>
<dbReference type="Proteomes" id="UP000250572">
    <property type="component" value="Unassembled WGS sequence"/>
</dbReference>
<comment type="similarity">
    <text evidence="2">Belongs to the DUOXA family.</text>
</comment>
<keyword evidence="5 7" id="KW-0472">Membrane</keyword>
<accession>A0A315W3C9</accession>
<evidence type="ECO:0000256" key="6">
    <source>
        <dbReference type="ARBA" id="ARBA00023180"/>
    </source>
</evidence>
<feature type="transmembrane region" description="Helical" evidence="7">
    <location>
        <begin position="412"/>
        <end position="436"/>
    </location>
</feature>
<dbReference type="Pfam" id="PF10204">
    <property type="entry name" value="DuoxA"/>
    <property type="match status" value="1"/>
</dbReference>
<evidence type="ECO:0000256" key="4">
    <source>
        <dbReference type="ARBA" id="ARBA00022989"/>
    </source>
</evidence>
<keyword evidence="4 7" id="KW-1133">Transmembrane helix</keyword>
<evidence type="ECO:0000256" key="1">
    <source>
        <dbReference type="ARBA" id="ARBA00004141"/>
    </source>
</evidence>
<keyword evidence="3 7" id="KW-0812">Transmembrane</keyword>
<evidence type="ECO:0000313" key="8">
    <source>
        <dbReference type="EMBL" id="PWA30472.1"/>
    </source>
</evidence>
<dbReference type="GO" id="GO:0005789">
    <property type="term" value="C:endoplasmic reticulum membrane"/>
    <property type="evidence" value="ECO:0007669"/>
    <property type="project" value="InterPro"/>
</dbReference>
<evidence type="ECO:0000256" key="2">
    <source>
        <dbReference type="ARBA" id="ARBA00009816"/>
    </source>
</evidence>
<evidence type="ECO:0000256" key="5">
    <source>
        <dbReference type="ARBA" id="ARBA00023136"/>
    </source>
</evidence>
<dbReference type="PANTHER" id="PTHR31158">
    <property type="entry name" value="DUAL OXIDASE 2"/>
    <property type="match status" value="1"/>
</dbReference>
<dbReference type="InterPro" id="IPR018469">
    <property type="entry name" value="Dual_oxidase_maturation_fac"/>
</dbReference>
<proteinExistence type="inferred from homology"/>
<keyword evidence="6" id="KW-0325">Glycoprotein</keyword>
<sequence>MITEPASAQTLQTHLRKSIDARGDSWLKRKEGLLKSEDYVQLRKKQSLTHCRGRDVHQVQLNAGLKTAERYCNTCSLHLLLNLMPNCMCDLFPKEELPSMSGSFLFFPTASQSLHPSSFSSSSCVTQGGSRGIKEVYVPSPIRLHAFPCPAYLSLGSILRSEAKMTFYNDIYPFYPLQRTAFIVSGRLLAIILVFLMLAVGLLLILPGIRGRTRVFWMLRIMISLFVGVVIVALNFTNSWAEARMTTNATYKSFSNAVIQAEVGLHVGLYGINVTLRGNPIVQFNETINYNEMFSWHDIAEEEYEQALIKGLPNPILYIVEKFTQSSPCGMIFQYSYSGRFASATLWTAFCCWILANILFFLPDVVYAGYMTMATAAFIFFSMASFSTIMNVPQCVFSIGEDSFVTEYSHSFWLALATGVLCTIIGFFVVMLYFLMPAKVKEAFSLSLDSYEDEDEDKSCPEGYLNSVFLNGELQLSLTPKVTPSLNNLLMRHGNNTLPVYFDDSVPDSDAASLGNPASHQTADLTKTHRIRRRLTTFTLQT</sequence>
<comment type="subcellular location">
    <subcellularLocation>
        <location evidence="1">Membrane</location>
        <topology evidence="1">Multi-pass membrane protein</topology>
    </subcellularLocation>
</comment>
<evidence type="ECO:0000256" key="3">
    <source>
        <dbReference type="ARBA" id="ARBA00022692"/>
    </source>
</evidence>
<gene>
    <name evidence="8" type="ORF">CCH79_00015379</name>
</gene>
<evidence type="ECO:0008006" key="10">
    <source>
        <dbReference type="Google" id="ProtNLM"/>
    </source>
</evidence>
<evidence type="ECO:0000313" key="9">
    <source>
        <dbReference type="Proteomes" id="UP000250572"/>
    </source>
</evidence>
<evidence type="ECO:0000256" key="7">
    <source>
        <dbReference type="SAM" id="Phobius"/>
    </source>
</evidence>
<feature type="transmembrane region" description="Helical" evidence="7">
    <location>
        <begin position="188"/>
        <end position="209"/>
    </location>
</feature>
<dbReference type="GO" id="GO:0015031">
    <property type="term" value="P:protein transport"/>
    <property type="evidence" value="ECO:0007669"/>
    <property type="project" value="InterPro"/>
</dbReference>
<feature type="transmembrane region" description="Helical" evidence="7">
    <location>
        <begin position="215"/>
        <end position="236"/>
    </location>
</feature>